<dbReference type="EMBL" id="MF044458">
    <property type="protein sequence ID" value="ASD53996.1"/>
    <property type="molecule type" value="Genomic_DNA"/>
</dbReference>
<keyword evidence="2" id="KW-1185">Reference proteome</keyword>
<accession>A0A218MAJ5</accession>
<proteinExistence type="predicted"/>
<organism evidence="1 2">
    <name type="scientific">Escherichia phage ST32</name>
    <dbReference type="NCBI Taxonomy" id="2005048"/>
    <lineage>
        <taxon>Viruses</taxon>
        <taxon>Duplodnaviria</taxon>
        <taxon>Heunggongvirae</taxon>
        <taxon>Uroviricota</taxon>
        <taxon>Caudoviricetes</taxon>
        <taxon>Chaseviridae</taxon>
        <taxon>Cleopatravirinae</taxon>
        <taxon>Carltongylesvirus</taxon>
        <taxon>Carltongylesvirus ST32</taxon>
    </lineage>
</organism>
<name>A0A218MAJ5_9CAUD</name>
<reference evidence="2" key="1">
    <citation type="submission" date="2017-05" db="EMBL/GenBank/DDBJ databases">
        <title>ST32 complete genome sequence.</title>
        <authorList>
            <person name="Liu X."/>
            <person name="Liu H."/>
        </authorList>
    </citation>
    <scope>NUCLEOTIDE SEQUENCE [LARGE SCALE GENOMIC DNA]</scope>
</reference>
<dbReference type="Proteomes" id="UP000222133">
    <property type="component" value="Segment"/>
</dbReference>
<gene>
    <name evidence="1" type="ORF">ST32_0055</name>
</gene>
<dbReference type="InterPro" id="IPR054438">
    <property type="entry name" value="Struct_cement_gp24/gp6"/>
</dbReference>
<dbReference type="Pfam" id="PF22758">
    <property type="entry name" value="Phage_cement"/>
    <property type="match status" value="1"/>
</dbReference>
<evidence type="ECO:0000313" key="2">
    <source>
        <dbReference type="Proteomes" id="UP000222133"/>
    </source>
</evidence>
<sequence length="157" mass="16357">MPKQDWSINTGEAYAGEQYGLATTNSQRLTYVAEEEMANFGLAVVQGTASNQVKPGIGEDGTVLGITMRQLNIESATRPGDGTVAIKVGWPLGVMLSGPIMVKLKTAITDKNIGVSTKGEFGGVGAGYTKATNLTALRYPASAGDVVPVMINVVPKP</sequence>
<evidence type="ECO:0000313" key="1">
    <source>
        <dbReference type="EMBL" id="ASD53996.1"/>
    </source>
</evidence>
<protein>
    <submittedName>
        <fullName evidence="1">Uncharacterized protein</fullName>
    </submittedName>
</protein>